<dbReference type="InterPro" id="IPR012337">
    <property type="entry name" value="RNaseH-like_sf"/>
</dbReference>
<evidence type="ECO:0000313" key="6">
    <source>
        <dbReference type="Proteomes" id="UP000765509"/>
    </source>
</evidence>
<feature type="domain" description="Integrase catalytic" evidence="4">
    <location>
        <begin position="879"/>
        <end position="948"/>
    </location>
</feature>
<dbReference type="InterPro" id="IPR000477">
    <property type="entry name" value="RT_dom"/>
</dbReference>
<evidence type="ECO:0000256" key="2">
    <source>
        <dbReference type="SAM" id="MobiDB-lite"/>
    </source>
</evidence>
<evidence type="ECO:0000259" key="4">
    <source>
        <dbReference type="PROSITE" id="PS50994"/>
    </source>
</evidence>
<dbReference type="PROSITE" id="PS50878">
    <property type="entry name" value="RT_POL"/>
    <property type="match status" value="1"/>
</dbReference>
<dbReference type="Pfam" id="PF00078">
    <property type="entry name" value="RVT_1"/>
    <property type="match status" value="1"/>
</dbReference>
<protein>
    <submittedName>
        <fullName evidence="5">Uncharacterized protein</fullName>
    </submittedName>
</protein>
<gene>
    <name evidence="5" type="ORF">O181_036317</name>
</gene>
<dbReference type="InterPro" id="IPR001584">
    <property type="entry name" value="Integrase_cat-core"/>
</dbReference>
<dbReference type="PROSITE" id="PS50994">
    <property type="entry name" value="INTEGRASE"/>
    <property type="match status" value="1"/>
</dbReference>
<dbReference type="SUPFAM" id="SSF56672">
    <property type="entry name" value="DNA/RNA polymerases"/>
    <property type="match status" value="1"/>
</dbReference>
<sequence length="965" mass="110897">MANLQAAASSEVPRPPAFKTSSMKAPECFDGNQPFKVRLFIQSCQLIFHNYLSNFSQDRKKVLYATSFLVGRAAKWIEPYLSNLTNQDSSYLLNSWPLFESQLFTLFGDPNEVRKAEAELDGLRMKEDLTDFSLELDTRYHERQKDNNHHQEKKPEASKSNSSHHQHSSSSSHKKKNFHSQKQDNPHSSLLNKDFKLKGYEKERRIKEGLCTYCGLITFNADHKDYSDPSKSFCNDFSSAKSCAALVGDSRTPSFPSSVHIPSINSPQSLPLSEDEVFQEIQDVGEDNSVSSLHLFFGNMDLPPSSYHDSLEGLWDEEKEPEEIETMMKVVPSTSHQYLDVFSKVKAEKLPPHRACDHHIELEGSLPPVGEIYSLSKQESDTLRAYISENIEKGFTWPSCSSTEAPVLFVKKKDGGLRLCVDNCKLNAVTRKNKYPVPPMNQLLKVFNGSFIFSKIDLRGAYNLLRIKEGDEHLTCFRTKYGSYEYLVMPFGLTNAPASFQNFVNDICQDLLDVYVVVYLDDIMVFSKSEEEHVTHVVEYLGYDFSSGGLKMDQAKFQQIFNWPPLRNLKALKSFLGFTNFYLPFHQELLKEDQFTHQFPQERFLFSPQLGSSLSVSPTQRGLHHCSSPIPLQSFSTHHYALSRWDDVYPERGEDFISKNPMNFQQLIKQDEFQPSRYFEVKVESFLNLIDSIQKALWQDSQYIIILQELGKGKSIQDYSLYSSSQLLLFKDLVVVPNDATIKLRILQKHHDSPLAGHPGQEKTLKLVKQDFHWSGMTQFIKYYDSSCQQCSRKKNIHHKKLGLLKPLPIPNVPWMFLSMDFITQLPLFNSFDSILVIVDRFSKMAIFIPTGSSITSLYLAHLFIKNIFSKNGLPSSIISRYLSTSYHPETDGQTERVNKILEQYLRMYVSYHQDYWKTWLPLAEFTYNNSDHSSTKQSPFFTVYGREPQFDSVHITQDTPAGNL</sequence>
<dbReference type="PANTHER" id="PTHR37984">
    <property type="entry name" value="PROTEIN CBG26694"/>
    <property type="match status" value="1"/>
</dbReference>
<dbReference type="SUPFAM" id="SSF53098">
    <property type="entry name" value="Ribonuclease H-like"/>
    <property type="match status" value="1"/>
</dbReference>
<dbReference type="Gene3D" id="1.10.340.70">
    <property type="match status" value="1"/>
</dbReference>
<reference evidence="5" key="1">
    <citation type="submission" date="2021-03" db="EMBL/GenBank/DDBJ databases">
        <title>Draft genome sequence of rust myrtle Austropuccinia psidii MF-1, a brazilian biotype.</title>
        <authorList>
            <person name="Quecine M.C."/>
            <person name="Pachon D.M.R."/>
            <person name="Bonatelli M.L."/>
            <person name="Correr F.H."/>
            <person name="Franceschini L.M."/>
            <person name="Leite T.F."/>
            <person name="Margarido G.R.A."/>
            <person name="Almeida C.A."/>
            <person name="Ferrarezi J.A."/>
            <person name="Labate C.A."/>
        </authorList>
    </citation>
    <scope>NUCLEOTIDE SEQUENCE</scope>
    <source>
        <strain evidence="5">MF-1</strain>
    </source>
</reference>
<dbReference type="GO" id="GO:0005634">
    <property type="term" value="C:nucleus"/>
    <property type="evidence" value="ECO:0007669"/>
    <property type="project" value="UniProtKB-ARBA"/>
</dbReference>
<evidence type="ECO:0000256" key="1">
    <source>
        <dbReference type="ARBA" id="ARBA00022884"/>
    </source>
</evidence>
<dbReference type="GO" id="GO:0003723">
    <property type="term" value="F:RNA binding"/>
    <property type="evidence" value="ECO:0007669"/>
    <property type="project" value="UniProtKB-KW"/>
</dbReference>
<organism evidence="5 6">
    <name type="scientific">Austropuccinia psidii MF-1</name>
    <dbReference type="NCBI Taxonomy" id="1389203"/>
    <lineage>
        <taxon>Eukaryota</taxon>
        <taxon>Fungi</taxon>
        <taxon>Dikarya</taxon>
        <taxon>Basidiomycota</taxon>
        <taxon>Pucciniomycotina</taxon>
        <taxon>Pucciniomycetes</taxon>
        <taxon>Pucciniales</taxon>
        <taxon>Sphaerophragmiaceae</taxon>
        <taxon>Austropuccinia</taxon>
    </lineage>
</organism>
<dbReference type="AlphaFoldDB" id="A0A9Q3H9T8"/>
<keyword evidence="1" id="KW-0694">RNA-binding</keyword>
<feature type="compositionally biased region" description="Basic residues" evidence="2">
    <location>
        <begin position="162"/>
        <end position="179"/>
    </location>
</feature>
<dbReference type="Gene3D" id="3.10.10.10">
    <property type="entry name" value="HIV Type 1 Reverse Transcriptase, subunit A, domain 1"/>
    <property type="match status" value="1"/>
</dbReference>
<dbReference type="EMBL" id="AVOT02013718">
    <property type="protein sequence ID" value="MBW0496602.1"/>
    <property type="molecule type" value="Genomic_DNA"/>
</dbReference>
<dbReference type="InterPro" id="IPR043502">
    <property type="entry name" value="DNA/RNA_pol_sf"/>
</dbReference>
<dbReference type="Gene3D" id="3.30.420.10">
    <property type="entry name" value="Ribonuclease H-like superfamily/Ribonuclease H"/>
    <property type="match status" value="1"/>
</dbReference>
<dbReference type="Pfam" id="PF17921">
    <property type="entry name" value="Integrase_H2C2"/>
    <property type="match status" value="1"/>
</dbReference>
<proteinExistence type="predicted"/>
<name>A0A9Q3H9T8_9BASI</name>
<evidence type="ECO:0000313" key="5">
    <source>
        <dbReference type="EMBL" id="MBW0496602.1"/>
    </source>
</evidence>
<feature type="domain" description="Reverse transcriptase" evidence="3">
    <location>
        <begin position="391"/>
        <end position="580"/>
    </location>
</feature>
<dbReference type="Gene3D" id="3.30.70.270">
    <property type="match status" value="1"/>
</dbReference>
<dbReference type="InterPro" id="IPR041588">
    <property type="entry name" value="Integrase_H2C2"/>
</dbReference>
<feature type="compositionally biased region" description="Basic and acidic residues" evidence="2">
    <location>
        <begin position="143"/>
        <end position="157"/>
    </location>
</feature>
<evidence type="ECO:0000259" key="3">
    <source>
        <dbReference type="PROSITE" id="PS50878"/>
    </source>
</evidence>
<accession>A0A9Q3H9T8</accession>
<dbReference type="InterPro" id="IPR050951">
    <property type="entry name" value="Retrovirus_Pol_polyprotein"/>
</dbReference>
<comment type="caution">
    <text evidence="5">The sequence shown here is derived from an EMBL/GenBank/DDBJ whole genome shotgun (WGS) entry which is preliminary data.</text>
</comment>
<feature type="region of interest" description="Disordered" evidence="2">
    <location>
        <begin position="143"/>
        <end position="192"/>
    </location>
</feature>
<dbReference type="Proteomes" id="UP000765509">
    <property type="component" value="Unassembled WGS sequence"/>
</dbReference>
<dbReference type="PANTHER" id="PTHR37984:SF5">
    <property type="entry name" value="PROTEIN NYNRIN-LIKE"/>
    <property type="match status" value="1"/>
</dbReference>
<dbReference type="InterPro" id="IPR043128">
    <property type="entry name" value="Rev_trsase/Diguanyl_cyclase"/>
</dbReference>
<dbReference type="CDD" id="cd01647">
    <property type="entry name" value="RT_LTR"/>
    <property type="match status" value="1"/>
</dbReference>
<keyword evidence="6" id="KW-1185">Reference proteome</keyword>
<dbReference type="OrthoDB" id="2505288at2759"/>
<dbReference type="GO" id="GO:0015074">
    <property type="term" value="P:DNA integration"/>
    <property type="evidence" value="ECO:0007669"/>
    <property type="project" value="InterPro"/>
</dbReference>
<dbReference type="InterPro" id="IPR036397">
    <property type="entry name" value="RNaseH_sf"/>
</dbReference>